<feature type="region of interest" description="Disordered" evidence="2">
    <location>
        <begin position="17"/>
        <end position="48"/>
    </location>
</feature>
<dbReference type="Proteomes" id="UP000815698">
    <property type="component" value="Chromosome"/>
</dbReference>
<sequence length="251" mass="26801">MARPRLLLHVRARVGGSVHREGRGGGARVSHGSDGSPASVGPDALPTELERSVPSLGHATPAPASVTGAERALRWSVQGASLPLGWEPIAEALPQLERIVAEPHGLWVWLRAGYSWRDEAEAVREGLARMLDEAAPHLAEFEAHIGVDRRVEAVRLAATDVIDGDLAPYIASHGGKVHIVDVEWGDAGPVVSVEFAGACKGCELSEVTLHLRIEKALAKRIPALAEVRDATPRTAPRLFQGLFRRPPVSSS</sequence>
<keyword evidence="5" id="KW-1185">Reference proteome</keyword>
<dbReference type="SUPFAM" id="SSF117916">
    <property type="entry name" value="Fe-S cluster assembly (FSCA) domain-like"/>
    <property type="match status" value="1"/>
</dbReference>
<dbReference type="Gene3D" id="3.30.300.130">
    <property type="entry name" value="Fe-S cluster assembly (FSCA)"/>
    <property type="match status" value="1"/>
</dbReference>
<dbReference type="InterPro" id="IPR034904">
    <property type="entry name" value="FSCA_dom_sf"/>
</dbReference>
<organism evidence="4 5">
    <name type="scientific">Dermabacter jinjuensis</name>
    <dbReference type="NCBI Taxonomy" id="1667168"/>
    <lineage>
        <taxon>Bacteria</taxon>
        <taxon>Bacillati</taxon>
        <taxon>Actinomycetota</taxon>
        <taxon>Actinomycetes</taxon>
        <taxon>Micrococcales</taxon>
        <taxon>Dermabacteraceae</taxon>
        <taxon>Dermabacter</taxon>
    </lineage>
</organism>
<reference evidence="4 5" key="1">
    <citation type="journal article" date="2016" name="Int. J. Syst. Evol. Microbiol.">
        <title>Dermabacter jinjuensis sp. nov., a novel species of the genus Dermabacter isolated from a clinical specimen.</title>
        <authorList>
            <person name="Park Y.K."/>
            <person name="Lee K.M."/>
            <person name="Lee W.K."/>
            <person name="Cho M.J."/>
            <person name="Lee H.S."/>
            <person name="Cho Y.G."/>
            <person name="Lee Y.C."/>
            <person name="Lee W.K."/>
            <person name="Seong W.K."/>
            <person name="Hwang K.J."/>
        </authorList>
    </citation>
    <scope>NUCLEOTIDE SEQUENCE [LARGE SCALE GENOMIC DNA]</scope>
    <source>
        <strain evidence="4 5">32T</strain>
    </source>
</reference>
<dbReference type="InterPro" id="IPR001075">
    <property type="entry name" value="NIF_FeS_clus_asmbl_NifU_C"/>
</dbReference>
<protein>
    <recommendedName>
        <fullName evidence="3">NIF system FeS cluster assembly NifU C-terminal domain-containing protein</fullName>
    </recommendedName>
</protein>
<name>A0ABM6PKF9_9MICO</name>
<evidence type="ECO:0000313" key="4">
    <source>
        <dbReference type="EMBL" id="ATH95780.1"/>
    </source>
</evidence>
<dbReference type="EMBL" id="CP023482">
    <property type="protein sequence ID" value="ATH95780.1"/>
    <property type="molecule type" value="Genomic_DNA"/>
</dbReference>
<evidence type="ECO:0000256" key="2">
    <source>
        <dbReference type="SAM" id="MobiDB-lite"/>
    </source>
</evidence>
<proteinExistence type="predicted"/>
<evidence type="ECO:0000259" key="3">
    <source>
        <dbReference type="Pfam" id="PF01106"/>
    </source>
</evidence>
<feature type="domain" description="NIF system FeS cluster assembly NifU C-terminal" evidence="3">
    <location>
        <begin position="160"/>
        <end position="227"/>
    </location>
</feature>
<evidence type="ECO:0000313" key="5">
    <source>
        <dbReference type="Proteomes" id="UP000815698"/>
    </source>
</evidence>
<gene>
    <name evidence="4" type="ORF">COP05_00730</name>
</gene>
<comment type="function">
    <text evidence="1">May be involved in the formation or repair of [Fe-S] clusters present in iron-sulfur proteins.</text>
</comment>
<accession>A0ABM6PKF9</accession>
<dbReference type="Pfam" id="PF01106">
    <property type="entry name" value="NifU"/>
    <property type="match status" value="1"/>
</dbReference>
<evidence type="ECO:0000256" key="1">
    <source>
        <dbReference type="ARBA" id="ARBA00049958"/>
    </source>
</evidence>